<feature type="compositionally biased region" description="Low complexity" evidence="1">
    <location>
        <begin position="635"/>
        <end position="645"/>
    </location>
</feature>
<feature type="compositionally biased region" description="Polar residues" evidence="1">
    <location>
        <begin position="389"/>
        <end position="433"/>
    </location>
</feature>
<accession>A0A2J6RRS3</accession>
<feature type="region of interest" description="Disordered" evidence="1">
    <location>
        <begin position="128"/>
        <end position="164"/>
    </location>
</feature>
<dbReference type="AlphaFoldDB" id="A0A2J6RRS3"/>
<proteinExistence type="predicted"/>
<gene>
    <name evidence="2" type="ORF">L207DRAFT_623411</name>
</gene>
<dbReference type="Proteomes" id="UP000235786">
    <property type="component" value="Unassembled WGS sequence"/>
</dbReference>
<keyword evidence="3" id="KW-1185">Reference proteome</keyword>
<evidence type="ECO:0000313" key="2">
    <source>
        <dbReference type="EMBL" id="PMD41221.1"/>
    </source>
</evidence>
<reference evidence="2 3" key="1">
    <citation type="submission" date="2016-04" db="EMBL/GenBank/DDBJ databases">
        <title>A degradative enzymes factory behind the ericoid mycorrhizal symbiosis.</title>
        <authorList>
            <consortium name="DOE Joint Genome Institute"/>
            <person name="Martino E."/>
            <person name="Morin E."/>
            <person name="Grelet G."/>
            <person name="Kuo A."/>
            <person name="Kohler A."/>
            <person name="Daghino S."/>
            <person name="Barry K."/>
            <person name="Choi C."/>
            <person name="Cichocki N."/>
            <person name="Clum A."/>
            <person name="Copeland A."/>
            <person name="Hainaut M."/>
            <person name="Haridas S."/>
            <person name="Labutti K."/>
            <person name="Lindquist E."/>
            <person name="Lipzen A."/>
            <person name="Khouja H.-R."/>
            <person name="Murat C."/>
            <person name="Ohm R."/>
            <person name="Olson A."/>
            <person name="Spatafora J."/>
            <person name="Veneault-Fourrey C."/>
            <person name="Henrissat B."/>
            <person name="Grigoriev I."/>
            <person name="Martin F."/>
            <person name="Perotto S."/>
        </authorList>
    </citation>
    <scope>NUCLEOTIDE SEQUENCE [LARGE SCALE GENOMIC DNA]</scope>
    <source>
        <strain evidence="2 3">F</strain>
    </source>
</reference>
<evidence type="ECO:0000313" key="3">
    <source>
        <dbReference type="Proteomes" id="UP000235786"/>
    </source>
</evidence>
<dbReference type="EMBL" id="KZ613944">
    <property type="protein sequence ID" value="PMD41221.1"/>
    <property type="molecule type" value="Genomic_DNA"/>
</dbReference>
<feature type="region of interest" description="Disordered" evidence="1">
    <location>
        <begin position="330"/>
        <end position="362"/>
    </location>
</feature>
<feature type="region of interest" description="Disordered" evidence="1">
    <location>
        <begin position="389"/>
        <end position="446"/>
    </location>
</feature>
<organism evidence="2 3">
    <name type="scientific">Hyaloscypha variabilis (strain UAMH 11265 / GT02V1 / F)</name>
    <name type="common">Meliniomyces variabilis</name>
    <dbReference type="NCBI Taxonomy" id="1149755"/>
    <lineage>
        <taxon>Eukaryota</taxon>
        <taxon>Fungi</taxon>
        <taxon>Dikarya</taxon>
        <taxon>Ascomycota</taxon>
        <taxon>Pezizomycotina</taxon>
        <taxon>Leotiomycetes</taxon>
        <taxon>Helotiales</taxon>
        <taxon>Hyaloscyphaceae</taxon>
        <taxon>Hyaloscypha</taxon>
        <taxon>Hyaloscypha variabilis</taxon>
    </lineage>
</organism>
<dbReference type="OrthoDB" id="10565194at2759"/>
<name>A0A2J6RRS3_HYAVF</name>
<feature type="compositionally biased region" description="Basic and acidic residues" evidence="1">
    <location>
        <begin position="340"/>
        <end position="349"/>
    </location>
</feature>
<evidence type="ECO:0000256" key="1">
    <source>
        <dbReference type="SAM" id="MobiDB-lite"/>
    </source>
</evidence>
<feature type="region of interest" description="Disordered" evidence="1">
    <location>
        <begin position="635"/>
        <end position="679"/>
    </location>
</feature>
<protein>
    <submittedName>
        <fullName evidence="2">Uncharacterized protein</fullName>
    </submittedName>
</protein>
<sequence length="823" mass="90171">MSITSPVEIMASPAAEAQPKGEAIATDTKAGKCGVTLYEYKCGHSTRTMAWNTLCGAHDKCDPSSAVIEMVDVACVKCGVGIEVDVEAKDEGSEEKDRDVKLEYQSTISDPAEIASIQRELEFEMADLDGMDEMPSPRRVRSRDSSPASNYNGTGALSDPEDEELNPFARQNSVNGEKVASPVQEHESVELLASVQTPVNDENLKLDHPVSKHAMSEKSHRSTKTTELQATAPPFVPTRAAANHQSHETTLPTTTHEGIKINGTSINVAQQEVTMEPLLSNQKRITIGDSCSKFQPLGLTHIEGTEEITNNIKQTKYTPPMFWKQASANAENNTNASQVDKPESDESKGKSVNGVQHQPKPFRVVLGPVSNYAKKSASPALERESFAYGTNGTNHTQQFNAMNDENRNKSSPAYQYVNNGLPRNSQRSASNDSGRNKVPFLPSRSTSMTIKEEPALDAEAYKFKKLQKTLITLAITREVEAIFANVQAEQKIKLEDWFANVAPMHLAAMQKAALKKDRDAQVQALRASFADNGKFLGGSSSFYNTTNSRTSTRDFINTSSVHQLLRVDSKMATEGEAKPSSDFCICLQVFSKYTACGHDDVITIYKTPGCQVHCATRGETKHTIHDLCPKCSPSGVSDGDSASGGNEASPRPLEDEEDDGNHSDGDSIFNPPDVISRDPSLAPAQMSAQINKVEAKLSANQPSSHATSAKKAEQANKELKKFIATLTLTGPIKKIFGEAEKETKRAHEYSWEWKANKYLLELEAAVKDECWEEVTRLKFCMIEEGRSFKATVNGHLKAAQKEVLKQCEEGVERMPEALEKTSL</sequence>